<dbReference type="GO" id="GO:0005634">
    <property type="term" value="C:nucleus"/>
    <property type="evidence" value="ECO:0007669"/>
    <property type="project" value="TreeGrafter"/>
</dbReference>
<dbReference type="SUPFAM" id="SSF50729">
    <property type="entry name" value="PH domain-like"/>
    <property type="match status" value="1"/>
</dbReference>
<evidence type="ECO:0000256" key="2">
    <source>
        <dbReference type="ARBA" id="ARBA00022741"/>
    </source>
</evidence>
<dbReference type="Gene3D" id="2.30.29.30">
    <property type="entry name" value="Pleckstrin-homology domain (PH domain)/Phosphotyrosine-binding domain (PTB)"/>
    <property type="match status" value="1"/>
</dbReference>
<dbReference type="GO" id="GO:0003924">
    <property type="term" value="F:GTPase activity"/>
    <property type="evidence" value="ECO:0007669"/>
    <property type="project" value="InterPro"/>
</dbReference>
<accession>A0AAN7SF52</accession>
<dbReference type="SMART" id="SM00175">
    <property type="entry name" value="RAB"/>
    <property type="match status" value="1"/>
</dbReference>
<feature type="non-terminal residue" evidence="5">
    <location>
        <position position="563"/>
    </location>
</feature>
<feature type="region of interest" description="Disordered" evidence="4">
    <location>
        <begin position="532"/>
        <end position="563"/>
    </location>
</feature>
<dbReference type="PROSITE" id="PS51421">
    <property type="entry name" value="RAS"/>
    <property type="match status" value="1"/>
</dbReference>
<dbReference type="GO" id="GO:0008270">
    <property type="term" value="F:zinc ion binding"/>
    <property type="evidence" value="ECO:0007669"/>
    <property type="project" value="UniProtKB-KW"/>
</dbReference>
<keyword evidence="6" id="KW-1185">Reference proteome</keyword>
<evidence type="ECO:0000256" key="3">
    <source>
        <dbReference type="ARBA" id="ARBA00022771"/>
    </source>
</evidence>
<dbReference type="Pfam" id="PF00071">
    <property type="entry name" value="Ras"/>
    <property type="match status" value="1"/>
</dbReference>
<evidence type="ECO:0000256" key="1">
    <source>
        <dbReference type="ARBA" id="ARBA00022737"/>
    </source>
</evidence>
<evidence type="ECO:0000313" key="6">
    <source>
        <dbReference type="Proteomes" id="UP001333110"/>
    </source>
</evidence>
<dbReference type="CDD" id="cd04103">
    <property type="entry name" value="Centaurin_gamma"/>
    <property type="match status" value="1"/>
</dbReference>
<evidence type="ECO:0000256" key="4">
    <source>
        <dbReference type="SAM" id="MobiDB-lite"/>
    </source>
</evidence>
<dbReference type="SMART" id="SM00173">
    <property type="entry name" value="RAS"/>
    <property type="match status" value="1"/>
</dbReference>
<dbReference type="InterPro" id="IPR011993">
    <property type="entry name" value="PH-like_dom_sf"/>
</dbReference>
<dbReference type="PANTHER" id="PTHR45819">
    <property type="entry name" value="CENTAURIN-GAMMA-1A"/>
    <property type="match status" value="1"/>
</dbReference>
<dbReference type="AlphaFoldDB" id="A0AAN7SF52"/>
<evidence type="ECO:0008006" key="7">
    <source>
        <dbReference type="Google" id="ProtNLM"/>
    </source>
</evidence>
<dbReference type="SUPFAM" id="SSF52540">
    <property type="entry name" value="P-loop containing nucleoside triphosphate hydrolases"/>
    <property type="match status" value="1"/>
</dbReference>
<dbReference type="FunFam" id="3.40.50.300:FF:000178">
    <property type="entry name" value="Arf-GAP with GTPase, ANK repeat and PH domain-containing protein 1"/>
    <property type="match status" value="1"/>
</dbReference>
<proteinExistence type="predicted"/>
<evidence type="ECO:0000313" key="5">
    <source>
        <dbReference type="EMBL" id="KAK4825663.1"/>
    </source>
</evidence>
<dbReference type="GO" id="GO:0005096">
    <property type="term" value="F:GTPase activator activity"/>
    <property type="evidence" value="ECO:0007669"/>
    <property type="project" value="TreeGrafter"/>
</dbReference>
<dbReference type="GO" id="GO:0005525">
    <property type="term" value="F:GTP binding"/>
    <property type="evidence" value="ECO:0007669"/>
    <property type="project" value="InterPro"/>
</dbReference>
<keyword evidence="3" id="KW-0863">Zinc-finger</keyword>
<protein>
    <recommendedName>
        <fullName evidence="7">ArfGAP with GTPase domain, ankyrin repeat and PH domain 1</fullName>
    </recommendedName>
</protein>
<feature type="compositionally biased region" description="Low complexity" evidence="4">
    <location>
        <begin position="535"/>
        <end position="545"/>
    </location>
</feature>
<reference evidence="5 6" key="1">
    <citation type="journal article" date="2023" name="J. Hered.">
        <title>Chromosome-level genome of the wood stork (Mycteria americana) provides insight into avian chromosome evolution.</title>
        <authorList>
            <person name="Flamio R. Jr."/>
            <person name="Ramstad K.M."/>
        </authorList>
    </citation>
    <scope>NUCLEOTIDE SEQUENCE [LARGE SCALE GENOMIC DNA]</scope>
    <source>
        <strain evidence="5">JAX WOST 10</strain>
    </source>
</reference>
<organism evidence="5 6">
    <name type="scientific">Mycteria americana</name>
    <name type="common">Wood stork</name>
    <dbReference type="NCBI Taxonomy" id="33587"/>
    <lineage>
        <taxon>Eukaryota</taxon>
        <taxon>Metazoa</taxon>
        <taxon>Chordata</taxon>
        <taxon>Craniata</taxon>
        <taxon>Vertebrata</taxon>
        <taxon>Euteleostomi</taxon>
        <taxon>Archelosauria</taxon>
        <taxon>Archosauria</taxon>
        <taxon>Dinosauria</taxon>
        <taxon>Saurischia</taxon>
        <taxon>Theropoda</taxon>
        <taxon>Coelurosauria</taxon>
        <taxon>Aves</taxon>
        <taxon>Neognathae</taxon>
        <taxon>Neoaves</taxon>
        <taxon>Aequornithes</taxon>
        <taxon>Ciconiiformes</taxon>
        <taxon>Ciconiidae</taxon>
        <taxon>Mycteria</taxon>
    </lineage>
</organism>
<keyword evidence="2" id="KW-0547">Nucleotide-binding</keyword>
<keyword evidence="1" id="KW-0677">Repeat</keyword>
<dbReference type="PANTHER" id="PTHR45819:SF2">
    <property type="entry name" value="ARF-GAP WITH GTPASE, ANK REPEAT AND PH DOMAIN-CONTAINING PROTEIN 3"/>
    <property type="match status" value="1"/>
</dbReference>
<dbReference type="InterPro" id="IPR001806">
    <property type="entry name" value="Small_GTPase"/>
</dbReference>
<dbReference type="Gene3D" id="3.40.50.300">
    <property type="entry name" value="P-loop containing nucleotide triphosphate hydrolases"/>
    <property type="match status" value="1"/>
</dbReference>
<dbReference type="EMBL" id="JAUNZN010000002">
    <property type="protein sequence ID" value="KAK4825663.1"/>
    <property type="molecule type" value="Genomic_DNA"/>
</dbReference>
<name>A0AAN7SF52_MYCAM</name>
<dbReference type="FunFam" id="2.30.29.30:FF:000199">
    <property type="entry name" value="Arf-GAP with GTPase, ANK repeat and PH domain-containing protein 3"/>
    <property type="match status" value="1"/>
</dbReference>
<comment type="caution">
    <text evidence="5">The sequence shown here is derived from an EMBL/GenBank/DDBJ whole genome shotgun (WGS) entry which is preliminary data.</text>
</comment>
<dbReference type="InterPro" id="IPR027417">
    <property type="entry name" value="P-loop_NTPase"/>
</dbReference>
<dbReference type="PRINTS" id="PR00449">
    <property type="entry name" value="RASTRNSFRMNG"/>
</dbReference>
<gene>
    <name evidence="5" type="ORF">QYF61_001486</name>
</gene>
<keyword evidence="3" id="KW-0479">Metal-binding</keyword>
<dbReference type="PROSITE" id="PS51419">
    <property type="entry name" value="RAB"/>
    <property type="match status" value="1"/>
</dbReference>
<dbReference type="Proteomes" id="UP001333110">
    <property type="component" value="Unassembled WGS sequence"/>
</dbReference>
<dbReference type="InterPro" id="IPR051282">
    <property type="entry name" value="Arf-GAP_GTPase_ANK_PH"/>
</dbReference>
<keyword evidence="3" id="KW-0862">Zinc</keyword>
<sequence>MGYGVRVALTSPQTAWLQKHVCVTREVCSLRGLPPAECPPLRGRRIFREVIVPLYSALVRPHLECCVQFWAPHYKRDIEVLERVQRRATKLVKGLEHKSDEERLRDLGLFSLEKRRLRGDLIALFNYLKGGCREVGVSLFSQVTSDRMRGNGLKLRQGRFRLDIRKFFFTERVIKHWNRLPREVVESPSLEGIVGNLSSGKSALVHRYLTGTYVQEESPEGGRFKKEIVVDGQSYLLLIRDEGGPPELQFAAWVDAVVFVFSLEDEISFQTVYNYYLRLCSYRNTAEVPMVLVGTQDAISATNPRVIDDSRARKLSNDLKRCTYYETCATYGLNVERVFQDVAQKVVALRKKQQLSIGPCKSLPNSPSHSSVSAASIPSVHINQATNGGGAFSDYSSSVPSTPSISQRELRIETIAASNTPTPIRKQSKRRSNIFTVSDAGSRKGADPEREKKVPECKADSIGSGRAIPMKQGILLKRSGKSLNKEWKKKYVTLCDNGVLTYHPSLHDYMQNVHGKEIDLLRTTVKVPGKRLPRATTAAAPSASPKANGLAKERSSTQLTGGT</sequence>